<dbReference type="AlphaFoldDB" id="A0A8H6Y7M2"/>
<dbReference type="CDD" id="cd09917">
    <property type="entry name" value="F-box_SF"/>
    <property type="match status" value="1"/>
</dbReference>
<gene>
    <name evidence="1" type="ORF">MSAN_01526200</name>
</gene>
<dbReference type="EMBL" id="JACAZH010000012">
    <property type="protein sequence ID" value="KAF7353376.1"/>
    <property type="molecule type" value="Genomic_DNA"/>
</dbReference>
<dbReference type="Proteomes" id="UP000623467">
    <property type="component" value="Unassembled WGS sequence"/>
</dbReference>
<sequence length="392" mass="44053">MRVTARTELPNELWFEIFKHLSRDTLRSVHGVSSLFHAISHPLFFRDFVLDPDRHDHEFIQRLNMYSSAPIANHVRKLCVSFRFGRWFRRDGRSFTSPNSPNPLLVPLLQAIPCFQNLRILECSFRSSTFTAENYTAPHNLTGSKIRVVHFFFTAIPEIILERRREGESRRSFLSILDPETLRSLTLSPSYDCSPAAWLAYDRDLFATFRNLSSVNIGCDGPFLREVHTFLVQLPALQHLTLTGSHRRFREFAPSPDGETLSSGLQSYTGPCEYIPIFLRGTSCTRLAINACCTPDELRDALEDTSCTGAVRDISLRFSLAGACGWKSPQELFALLPLLISLELGISDSPLEDDDSDVFEAAEIFDPATLSDLPDILGAVLRAPPAPQACGD</sequence>
<protein>
    <submittedName>
        <fullName evidence="1">F-box domain-containing protein</fullName>
    </submittedName>
</protein>
<organism evidence="1 2">
    <name type="scientific">Mycena sanguinolenta</name>
    <dbReference type="NCBI Taxonomy" id="230812"/>
    <lineage>
        <taxon>Eukaryota</taxon>
        <taxon>Fungi</taxon>
        <taxon>Dikarya</taxon>
        <taxon>Basidiomycota</taxon>
        <taxon>Agaricomycotina</taxon>
        <taxon>Agaricomycetes</taxon>
        <taxon>Agaricomycetidae</taxon>
        <taxon>Agaricales</taxon>
        <taxon>Marasmiineae</taxon>
        <taxon>Mycenaceae</taxon>
        <taxon>Mycena</taxon>
    </lineage>
</organism>
<proteinExistence type="predicted"/>
<accession>A0A8H6Y7M2</accession>
<name>A0A8H6Y7M2_9AGAR</name>
<dbReference type="SUPFAM" id="SSF81383">
    <property type="entry name" value="F-box domain"/>
    <property type="match status" value="1"/>
</dbReference>
<reference evidence="1" key="1">
    <citation type="submission" date="2020-05" db="EMBL/GenBank/DDBJ databases">
        <title>Mycena genomes resolve the evolution of fungal bioluminescence.</title>
        <authorList>
            <person name="Tsai I.J."/>
        </authorList>
    </citation>
    <scope>NUCLEOTIDE SEQUENCE</scope>
    <source>
        <strain evidence="1">160909Yilan</strain>
    </source>
</reference>
<evidence type="ECO:0000313" key="1">
    <source>
        <dbReference type="EMBL" id="KAF7353376.1"/>
    </source>
</evidence>
<keyword evidence="2" id="KW-1185">Reference proteome</keyword>
<dbReference type="OrthoDB" id="3053618at2759"/>
<evidence type="ECO:0000313" key="2">
    <source>
        <dbReference type="Proteomes" id="UP000623467"/>
    </source>
</evidence>
<comment type="caution">
    <text evidence="1">The sequence shown here is derived from an EMBL/GenBank/DDBJ whole genome shotgun (WGS) entry which is preliminary data.</text>
</comment>
<dbReference type="InterPro" id="IPR036047">
    <property type="entry name" value="F-box-like_dom_sf"/>
</dbReference>